<dbReference type="Pfam" id="PF23598">
    <property type="entry name" value="LRR_14"/>
    <property type="match status" value="1"/>
</dbReference>
<evidence type="ECO:0000313" key="4">
    <source>
        <dbReference type="EMBL" id="KAL2914156.1"/>
    </source>
</evidence>
<sequence length="289" mass="30050">MATTADCAVVATVFPSLNVTGSCCNSSLPITCDGGRVTRLDLGSNALTGALPSSIGRLTKLTYLEVSSNSLSGPLPESLGSLASLTELSLDRNAFSGPIPESFGKLTKLIKLSMYNNRLSGNLPSSLGNLRKLDVLYLDNNTLAGPIGPVTSLTELSSLGLSYNQFSDSVKQLKKLTKLGSVWLESNLQLTGDFPSTVSPATHCSMSDTDICTSSATLQKACNVPACPTSKSCTIPVEAFPTLDFGDNCCTSGYVTCNNSQITAVSLSGANLRGSLPSSLGDLRSITSL</sequence>
<dbReference type="InterPro" id="IPR001611">
    <property type="entry name" value="Leu-rich_rpt"/>
</dbReference>
<comment type="caution">
    <text evidence="4">The sequence shown here is derived from an EMBL/GenBank/DDBJ whole genome shotgun (WGS) entry which is preliminary data.</text>
</comment>
<organism evidence="4 5">
    <name type="scientific">Polyrhizophydium stewartii</name>
    <dbReference type="NCBI Taxonomy" id="2732419"/>
    <lineage>
        <taxon>Eukaryota</taxon>
        <taxon>Fungi</taxon>
        <taxon>Fungi incertae sedis</taxon>
        <taxon>Chytridiomycota</taxon>
        <taxon>Chytridiomycota incertae sedis</taxon>
        <taxon>Chytridiomycetes</taxon>
        <taxon>Rhizophydiales</taxon>
        <taxon>Rhizophydiales incertae sedis</taxon>
        <taxon>Polyrhizophydium</taxon>
    </lineage>
</organism>
<reference evidence="4 5" key="1">
    <citation type="submission" date="2023-09" db="EMBL/GenBank/DDBJ databases">
        <title>Pangenome analysis of Batrachochytrium dendrobatidis and related Chytrids.</title>
        <authorList>
            <person name="Yacoub M.N."/>
            <person name="Stajich J.E."/>
            <person name="James T.Y."/>
        </authorList>
    </citation>
    <scope>NUCLEOTIDE SEQUENCE [LARGE SCALE GENOMIC DNA]</scope>
    <source>
        <strain evidence="4 5">JEL0888</strain>
    </source>
</reference>
<dbReference type="Proteomes" id="UP001527925">
    <property type="component" value="Unassembled WGS sequence"/>
</dbReference>
<feature type="domain" description="Disease resistance R13L4/SHOC-2-like LRR" evidence="3">
    <location>
        <begin position="99"/>
        <end position="181"/>
    </location>
</feature>
<gene>
    <name evidence="4" type="ORF">HK105_206414</name>
</gene>
<dbReference type="SUPFAM" id="SSF52058">
    <property type="entry name" value="L domain-like"/>
    <property type="match status" value="1"/>
</dbReference>
<evidence type="ECO:0000259" key="3">
    <source>
        <dbReference type="Pfam" id="PF23598"/>
    </source>
</evidence>
<keyword evidence="5" id="KW-1185">Reference proteome</keyword>
<keyword evidence="2" id="KW-0677">Repeat</keyword>
<proteinExistence type="predicted"/>
<name>A0ABR4N3P3_9FUNG</name>
<dbReference type="EMBL" id="JADGIZ020000037">
    <property type="protein sequence ID" value="KAL2914156.1"/>
    <property type="molecule type" value="Genomic_DNA"/>
</dbReference>
<protein>
    <recommendedName>
        <fullName evidence="3">Disease resistance R13L4/SHOC-2-like LRR domain-containing protein</fullName>
    </recommendedName>
</protein>
<dbReference type="InterPro" id="IPR032675">
    <property type="entry name" value="LRR_dom_sf"/>
</dbReference>
<evidence type="ECO:0000256" key="2">
    <source>
        <dbReference type="ARBA" id="ARBA00022737"/>
    </source>
</evidence>
<accession>A0ABR4N3P3</accession>
<dbReference type="PANTHER" id="PTHR47988">
    <property type="entry name" value="SOMATIC EMBRYOGENESIS RECEPTOR KINASE 1"/>
    <property type="match status" value="1"/>
</dbReference>
<dbReference type="Pfam" id="PF13855">
    <property type="entry name" value="LRR_8"/>
    <property type="match status" value="1"/>
</dbReference>
<keyword evidence="1" id="KW-0732">Signal</keyword>
<evidence type="ECO:0000256" key="1">
    <source>
        <dbReference type="ARBA" id="ARBA00022729"/>
    </source>
</evidence>
<dbReference type="InterPro" id="IPR055414">
    <property type="entry name" value="LRR_R13L4/SHOC2-like"/>
</dbReference>
<dbReference type="Gene3D" id="3.80.10.10">
    <property type="entry name" value="Ribonuclease Inhibitor"/>
    <property type="match status" value="3"/>
</dbReference>
<evidence type="ECO:0000313" key="5">
    <source>
        <dbReference type="Proteomes" id="UP001527925"/>
    </source>
</evidence>